<evidence type="ECO:0000256" key="3">
    <source>
        <dbReference type="ARBA" id="ARBA00022692"/>
    </source>
</evidence>
<evidence type="ECO:0000256" key="1">
    <source>
        <dbReference type="ARBA" id="ARBA00022475"/>
    </source>
</evidence>
<dbReference type="KEGG" id="ndp:E2C04_00100"/>
<comment type="subcellular location">
    <subcellularLocation>
        <location evidence="7">Cell membrane</location>
        <topology evidence="7">Multi-pass membrane protein</topology>
    </subcellularLocation>
</comment>
<evidence type="ECO:0000313" key="10">
    <source>
        <dbReference type="Proteomes" id="UP000297025"/>
    </source>
</evidence>
<keyword evidence="3 7" id="KW-0812">Transmembrane</keyword>
<dbReference type="OrthoDB" id="5189646at2"/>
<reference evidence="9 10" key="1">
    <citation type="journal article" date="2008" name="Int. J. Syst. Evol. Microbiol.">
        <title>Nocardioides daphniae sp. nov., isolated from Daphnia cucullata (Crustacea: Cladocera).</title>
        <authorList>
            <person name="Toth E.M."/>
            <person name="Keki Z."/>
            <person name="Homonnay Z.G."/>
            <person name="Borsodi A.K."/>
            <person name="Marialigeti K."/>
            <person name="Schumann P."/>
        </authorList>
    </citation>
    <scope>NUCLEOTIDE SEQUENCE [LARGE SCALE GENOMIC DNA]</scope>
    <source>
        <strain evidence="9 10">JCM 16608</strain>
    </source>
</reference>
<keyword evidence="5 7" id="KW-0472">Membrane</keyword>
<feature type="transmembrane region" description="Helical" evidence="7">
    <location>
        <begin position="97"/>
        <end position="117"/>
    </location>
</feature>
<evidence type="ECO:0000313" key="11">
    <source>
        <dbReference type="Proteomes" id="UP000630594"/>
    </source>
</evidence>
<evidence type="ECO:0000256" key="2">
    <source>
        <dbReference type="ARBA" id="ARBA00022618"/>
    </source>
</evidence>
<reference evidence="9" key="4">
    <citation type="submission" date="2019-03" db="EMBL/GenBank/DDBJ databases">
        <authorList>
            <person name="Huang Y."/>
        </authorList>
    </citation>
    <scope>NUCLEOTIDE SEQUENCE</scope>
    <source>
        <strain evidence="9">JCM 16608</strain>
    </source>
</reference>
<dbReference type="EMBL" id="BMCK01000001">
    <property type="protein sequence ID" value="GGD11359.1"/>
    <property type="molecule type" value="Genomic_DNA"/>
</dbReference>
<evidence type="ECO:0000256" key="4">
    <source>
        <dbReference type="ARBA" id="ARBA00022989"/>
    </source>
</evidence>
<keyword evidence="11" id="KW-1185">Reference proteome</keyword>
<accession>A0A4P7UAQ5</accession>
<protein>
    <recommendedName>
        <fullName evidence="7">Cell division protein CrgA</fullName>
    </recommendedName>
</protein>
<dbReference type="RefSeq" id="WP_135831039.1">
    <property type="nucleotide sequence ID" value="NZ_BMCK01000001.1"/>
</dbReference>
<dbReference type="GO" id="GO:0005886">
    <property type="term" value="C:plasma membrane"/>
    <property type="evidence" value="ECO:0007669"/>
    <property type="project" value="UniProtKB-SubCell"/>
</dbReference>
<proteinExistence type="inferred from homology"/>
<name>A0A4P7UAQ5_9ACTN</name>
<keyword evidence="1 7" id="KW-1003">Cell membrane</keyword>
<reference evidence="8" key="2">
    <citation type="journal article" date="2014" name="Int. J. Syst. Evol. Microbiol.">
        <title>Complete genome of a new Firmicutes species belonging to the dominant human colonic microbiota ('Ruminococcus bicirculans') reveals two chromosomes and a selective capacity to utilize plant glucans.</title>
        <authorList>
            <consortium name="NISC Comparative Sequencing Program"/>
            <person name="Wegmann U."/>
            <person name="Louis P."/>
            <person name="Goesmann A."/>
            <person name="Henrissat B."/>
            <person name="Duncan S.H."/>
            <person name="Flint H.J."/>
        </authorList>
    </citation>
    <scope>NUCLEOTIDE SEQUENCE</scope>
    <source>
        <strain evidence="8">CCM 7403</strain>
    </source>
</reference>
<gene>
    <name evidence="7" type="primary">crgA</name>
    <name evidence="9" type="ORF">E2C04_00100</name>
    <name evidence="8" type="ORF">GCM10007231_07690</name>
</gene>
<dbReference type="InterPro" id="IPR009619">
    <property type="entry name" value="CrgA"/>
</dbReference>
<comment type="similarity">
    <text evidence="7">Belongs to the CrgA family.</text>
</comment>
<keyword evidence="2 7" id="KW-0132">Cell division</keyword>
<dbReference type="EMBL" id="CP038462">
    <property type="protein sequence ID" value="QCC75989.1"/>
    <property type="molecule type" value="Genomic_DNA"/>
</dbReference>
<dbReference type="Pfam" id="PF06781">
    <property type="entry name" value="CrgA"/>
    <property type="match status" value="2"/>
</dbReference>
<evidence type="ECO:0000256" key="6">
    <source>
        <dbReference type="ARBA" id="ARBA00023306"/>
    </source>
</evidence>
<dbReference type="GO" id="GO:0051301">
    <property type="term" value="P:cell division"/>
    <property type="evidence" value="ECO:0007669"/>
    <property type="project" value="UniProtKB-UniRule"/>
</dbReference>
<dbReference type="Proteomes" id="UP000297025">
    <property type="component" value="Chromosome"/>
</dbReference>
<dbReference type="AlphaFoldDB" id="A0A4P7UAQ5"/>
<evidence type="ECO:0000313" key="8">
    <source>
        <dbReference type="EMBL" id="GGD11359.1"/>
    </source>
</evidence>
<dbReference type="HAMAP" id="MF_00631">
    <property type="entry name" value="CrgA"/>
    <property type="match status" value="1"/>
</dbReference>
<feature type="transmembrane region" description="Helical" evidence="7">
    <location>
        <begin position="21"/>
        <end position="42"/>
    </location>
</feature>
<comment type="function">
    <text evidence="7">Involved in cell division.</text>
</comment>
<keyword evidence="6 7" id="KW-0131">Cell cycle</keyword>
<keyword evidence="4 7" id="KW-1133">Transmembrane helix</keyword>
<reference evidence="8" key="5">
    <citation type="submission" date="2024-05" db="EMBL/GenBank/DDBJ databases">
        <authorList>
            <person name="Sun Q."/>
            <person name="Sedlacek I."/>
        </authorList>
    </citation>
    <scope>NUCLEOTIDE SEQUENCE</scope>
    <source>
        <strain evidence="8">CCM 7403</strain>
    </source>
</reference>
<comment type="caution">
    <text evidence="7">Lacks conserved residue(s) required for the propagation of feature annotation.</text>
</comment>
<dbReference type="Proteomes" id="UP000630594">
    <property type="component" value="Unassembled WGS sequence"/>
</dbReference>
<feature type="transmembrane region" description="Helical" evidence="7">
    <location>
        <begin position="68"/>
        <end position="85"/>
    </location>
</feature>
<evidence type="ECO:0000256" key="5">
    <source>
        <dbReference type="ARBA" id="ARBA00023136"/>
    </source>
</evidence>
<reference evidence="11" key="3">
    <citation type="journal article" date="2019" name="Int. J. Syst. Evol. Microbiol.">
        <title>The Global Catalogue of Microorganisms (GCM) 10K type strain sequencing project: providing services to taxonomists for standard genome sequencing and annotation.</title>
        <authorList>
            <consortium name="The Broad Institute Genomics Platform"/>
            <consortium name="The Broad Institute Genome Sequencing Center for Infectious Disease"/>
            <person name="Wu L."/>
            <person name="Ma J."/>
        </authorList>
    </citation>
    <scope>NUCLEOTIDE SEQUENCE [LARGE SCALE GENOMIC DNA]</scope>
    <source>
        <strain evidence="11">CCM 7403</strain>
    </source>
</reference>
<evidence type="ECO:0000256" key="7">
    <source>
        <dbReference type="HAMAP-Rule" id="MF_00631"/>
    </source>
</evidence>
<evidence type="ECO:0000313" key="9">
    <source>
        <dbReference type="EMBL" id="QCC75989.1"/>
    </source>
</evidence>
<organism evidence="9 10">
    <name type="scientific">Nocardioides daphniae</name>
    <dbReference type="NCBI Taxonomy" id="402297"/>
    <lineage>
        <taxon>Bacteria</taxon>
        <taxon>Bacillati</taxon>
        <taxon>Actinomycetota</taxon>
        <taxon>Actinomycetes</taxon>
        <taxon>Propionibacteriales</taxon>
        <taxon>Nocardioidaceae</taxon>
        <taxon>Nocardioides</taxon>
    </lineage>
</organism>
<sequence>MSKPKAKNESLVEHKEKLFSVRLLIAVLLLVAGIAWIAYYYAGVRPDPTVFPAEKPGGPKFVGDLGKWNYLIGFGAIIVGLMVSAHPSTPLGRGRGVVVGMLGCFLIGLLWICTFYIFSGDKIYDMWVFNDLQNYNLLVGIGFMAAGFSFATRWE</sequence>
<feature type="transmembrane region" description="Helical" evidence="7">
    <location>
        <begin position="137"/>
        <end position="154"/>
    </location>
</feature>